<keyword evidence="1" id="KW-0812">Transmembrane</keyword>
<dbReference type="Proteomes" id="UP000460272">
    <property type="component" value="Unassembled WGS sequence"/>
</dbReference>
<keyword evidence="3" id="KW-1185">Reference proteome</keyword>
<comment type="caution">
    <text evidence="2">The sequence shown here is derived from an EMBL/GenBank/DDBJ whole genome shotgun (WGS) entry which is preliminary data.</text>
</comment>
<proteinExistence type="predicted"/>
<organism evidence="2 3">
    <name type="scientific">Trebonia kvetii</name>
    <dbReference type="NCBI Taxonomy" id="2480626"/>
    <lineage>
        <taxon>Bacteria</taxon>
        <taxon>Bacillati</taxon>
        <taxon>Actinomycetota</taxon>
        <taxon>Actinomycetes</taxon>
        <taxon>Streptosporangiales</taxon>
        <taxon>Treboniaceae</taxon>
        <taxon>Trebonia</taxon>
    </lineage>
</organism>
<feature type="transmembrane region" description="Helical" evidence="1">
    <location>
        <begin position="121"/>
        <end position="139"/>
    </location>
</feature>
<name>A0A6P2C6G5_9ACTN</name>
<dbReference type="OrthoDB" id="110211at2"/>
<accession>A0A6P2C6G5</accession>
<sequence>MRIRRTHGILGGLLVALLGIWGGIIPFVGPYFHYAYTPDKAWTYTTGRLELEILPGAGALLGGLLLIAARSRYVCLFGALIAIASGAWFALGNVFAPLWTVAGPAGGPASTGTLMRAVEQVGFFTGLGIAIVMVAAAAAGRLSAVPSLRAVETVPVAEVPASREPVDDSVVDESETRVIR</sequence>
<feature type="transmembrane region" description="Helical" evidence="1">
    <location>
        <begin position="12"/>
        <end position="33"/>
    </location>
</feature>
<keyword evidence="1" id="KW-0472">Membrane</keyword>
<reference evidence="2 3" key="1">
    <citation type="submission" date="2018-11" db="EMBL/GenBank/DDBJ databases">
        <title>Trebonia kvetii gen.nov., sp.nov., a novel acidophilic actinobacterium, and proposal of the new actinobacterial family Treboniaceae fam. nov.</title>
        <authorList>
            <person name="Rapoport D."/>
            <person name="Sagova-Mareckova M."/>
            <person name="Sedlacek I."/>
            <person name="Provaznik J."/>
            <person name="Kralova S."/>
            <person name="Pavlinic D."/>
            <person name="Benes V."/>
            <person name="Kopecky J."/>
        </authorList>
    </citation>
    <scope>NUCLEOTIDE SEQUENCE [LARGE SCALE GENOMIC DNA]</scope>
    <source>
        <strain evidence="2 3">15Tr583</strain>
    </source>
</reference>
<gene>
    <name evidence="2" type="ORF">EAS64_06675</name>
</gene>
<feature type="transmembrane region" description="Helical" evidence="1">
    <location>
        <begin position="76"/>
        <end position="101"/>
    </location>
</feature>
<keyword evidence="1" id="KW-1133">Transmembrane helix</keyword>
<protein>
    <submittedName>
        <fullName evidence="2">Uncharacterized protein</fullName>
    </submittedName>
</protein>
<evidence type="ECO:0000313" key="2">
    <source>
        <dbReference type="EMBL" id="TVZ07004.1"/>
    </source>
</evidence>
<evidence type="ECO:0000313" key="3">
    <source>
        <dbReference type="Proteomes" id="UP000460272"/>
    </source>
</evidence>
<dbReference type="RefSeq" id="WP_145851759.1">
    <property type="nucleotide sequence ID" value="NZ_RPFW01000001.1"/>
</dbReference>
<feature type="transmembrane region" description="Helical" evidence="1">
    <location>
        <begin position="53"/>
        <end position="69"/>
    </location>
</feature>
<dbReference type="AlphaFoldDB" id="A0A6P2C6G5"/>
<evidence type="ECO:0000256" key="1">
    <source>
        <dbReference type="SAM" id="Phobius"/>
    </source>
</evidence>
<dbReference type="EMBL" id="RPFW01000001">
    <property type="protein sequence ID" value="TVZ07004.1"/>
    <property type="molecule type" value="Genomic_DNA"/>
</dbReference>